<evidence type="ECO:0000256" key="4">
    <source>
        <dbReference type="ARBA" id="ARBA00022692"/>
    </source>
</evidence>
<dbReference type="AlphaFoldDB" id="A0A250XFJ2"/>
<keyword evidence="11" id="KW-1185">Reference proteome</keyword>
<dbReference type="InterPro" id="IPR051258">
    <property type="entry name" value="Diverse_Substrate_Transporter"/>
</dbReference>
<dbReference type="EMBL" id="BEGY01000071">
    <property type="protein sequence ID" value="GAX81823.1"/>
    <property type="molecule type" value="Genomic_DNA"/>
</dbReference>
<organism evidence="10 11">
    <name type="scientific">Chlamydomonas eustigma</name>
    <dbReference type="NCBI Taxonomy" id="1157962"/>
    <lineage>
        <taxon>Eukaryota</taxon>
        <taxon>Viridiplantae</taxon>
        <taxon>Chlorophyta</taxon>
        <taxon>core chlorophytes</taxon>
        <taxon>Chlorophyceae</taxon>
        <taxon>CS clade</taxon>
        <taxon>Chlamydomonadales</taxon>
        <taxon>Chlamydomonadaceae</taxon>
        <taxon>Chlamydomonas</taxon>
    </lineage>
</organism>
<evidence type="ECO:0000256" key="8">
    <source>
        <dbReference type="SAM" id="Phobius"/>
    </source>
</evidence>
<feature type="compositionally biased region" description="Polar residues" evidence="7">
    <location>
        <begin position="289"/>
        <end position="304"/>
    </location>
</feature>
<evidence type="ECO:0000256" key="5">
    <source>
        <dbReference type="ARBA" id="ARBA00022989"/>
    </source>
</evidence>
<evidence type="ECO:0000259" key="9">
    <source>
        <dbReference type="Pfam" id="PF00892"/>
    </source>
</evidence>
<reference evidence="10 11" key="1">
    <citation type="submission" date="2017-08" db="EMBL/GenBank/DDBJ databases">
        <title>Acidophilic green algal genome provides insights into adaptation to an acidic environment.</title>
        <authorList>
            <person name="Hirooka S."/>
            <person name="Hirose Y."/>
            <person name="Kanesaki Y."/>
            <person name="Higuchi S."/>
            <person name="Fujiwara T."/>
            <person name="Onuma R."/>
            <person name="Era A."/>
            <person name="Ohbayashi R."/>
            <person name="Uzuka A."/>
            <person name="Nozaki H."/>
            <person name="Yoshikawa H."/>
            <person name="Miyagishima S.Y."/>
        </authorList>
    </citation>
    <scope>NUCLEOTIDE SEQUENCE [LARGE SCALE GENOMIC DNA]</scope>
    <source>
        <strain evidence="10 11">NIES-2499</strain>
    </source>
</reference>
<dbReference type="GO" id="GO:0005886">
    <property type="term" value="C:plasma membrane"/>
    <property type="evidence" value="ECO:0007669"/>
    <property type="project" value="UniProtKB-SubCell"/>
</dbReference>
<comment type="subcellular location">
    <subcellularLocation>
        <location evidence="1">Cell membrane</location>
        <topology evidence="1">Multi-pass membrane protein</topology>
    </subcellularLocation>
</comment>
<feature type="domain" description="EamA" evidence="9">
    <location>
        <begin position="492"/>
        <end position="640"/>
    </location>
</feature>
<feature type="transmembrane region" description="Helical" evidence="8">
    <location>
        <begin position="333"/>
        <end position="355"/>
    </location>
</feature>
<keyword evidence="3" id="KW-1003">Cell membrane</keyword>
<accession>A0A250XFJ2</accession>
<proteinExistence type="inferred from homology"/>
<feature type="region of interest" description="Disordered" evidence="7">
    <location>
        <begin position="283"/>
        <end position="308"/>
    </location>
</feature>
<dbReference type="InterPro" id="IPR037185">
    <property type="entry name" value="EmrE-like"/>
</dbReference>
<comment type="similarity">
    <text evidence="2">Belongs to the drug/metabolite transporter (DMT) superfamily. Plant drug/metabolite exporter (P-DME) (TC 2.A.7.4) family.</text>
</comment>
<evidence type="ECO:0000256" key="1">
    <source>
        <dbReference type="ARBA" id="ARBA00004651"/>
    </source>
</evidence>
<name>A0A250XFJ2_9CHLO</name>
<dbReference type="Pfam" id="PF00892">
    <property type="entry name" value="EamA"/>
    <property type="match status" value="1"/>
</dbReference>
<feature type="transmembrane region" description="Helical" evidence="8">
    <location>
        <begin position="567"/>
        <end position="589"/>
    </location>
</feature>
<dbReference type="PANTHER" id="PTHR42920">
    <property type="entry name" value="OS03G0707200 PROTEIN-RELATED"/>
    <property type="match status" value="1"/>
</dbReference>
<evidence type="ECO:0000256" key="2">
    <source>
        <dbReference type="ARBA" id="ARBA00007635"/>
    </source>
</evidence>
<feature type="transmembrane region" description="Helical" evidence="8">
    <location>
        <begin position="37"/>
        <end position="57"/>
    </location>
</feature>
<protein>
    <recommendedName>
        <fullName evidence="9">EamA domain-containing protein</fullName>
    </recommendedName>
</protein>
<comment type="caution">
    <text evidence="10">The sequence shown here is derived from an EMBL/GenBank/DDBJ whole genome shotgun (WGS) entry which is preliminary data.</text>
</comment>
<evidence type="ECO:0000256" key="3">
    <source>
        <dbReference type="ARBA" id="ARBA00022475"/>
    </source>
</evidence>
<dbReference type="InterPro" id="IPR000620">
    <property type="entry name" value="EamA_dom"/>
</dbReference>
<feature type="compositionally biased region" description="Basic and acidic residues" evidence="7">
    <location>
        <begin position="74"/>
        <end position="95"/>
    </location>
</feature>
<evidence type="ECO:0000313" key="11">
    <source>
        <dbReference type="Proteomes" id="UP000232323"/>
    </source>
</evidence>
<sequence length="641" mass="67341">MISSTLALLGVAVLWGTYAPALKYLLSSSPSSSSSSLGPYLINFLQASISGFLLILVTRLSALHSRFHQLHHKDKSDGEVGERNDEPHCSAAARPHDSTEQMMMIHCTQCSRRCVITSSFRHQRYIGLPGSAAGIEGPLKHGSSPLQVISSSEYCEKSITKGNKDKMQGGSNRCLHEGKGCAELSLYGSQHCTSLADRRTEVLHSSLVSSPQAELVPSKYDAKHDSAPIQNALPNPEPVSCSAYGAPTWLGNSLVLSIHPEVVTEASQIPSSLLEPVETILKPNHRSGRSATTSPAKTVQSDYDSSPDKIQKSVVGSIGDTVRRWIKSPPRGLFAAGAELALFNVLAVTLCSQGLEATSASKAAILTQSASLFTPLLMAVAGKAVGLRTWAACAAGLIGSTTIMLDSSNGLGSASVQSTYDSSSTFTAATDLKSAMNTLSGFSVDPPHAPSSVTSEGMPFMSLMTSSETGGGWSGWDLSELLTEVIGSSEVTGSLLVLLSSVFYSLATFRISLVAPSVKPLDLACVSCCTQALLLFVILLASEDWMVGSTLNVLCALLWRREAGGPSQMLCILWLGAGPGALAAILQAFGQRWVSPASAQVIYNTSPLWSVLLASVLLGESMGIAGWAGGAVVLSSTYLAL</sequence>
<dbReference type="SUPFAM" id="SSF103481">
    <property type="entry name" value="Multidrug resistance efflux transporter EmrE"/>
    <property type="match status" value="2"/>
</dbReference>
<keyword evidence="4 8" id="KW-0812">Transmembrane</keyword>
<evidence type="ECO:0000256" key="7">
    <source>
        <dbReference type="SAM" id="MobiDB-lite"/>
    </source>
</evidence>
<evidence type="ECO:0000256" key="6">
    <source>
        <dbReference type="ARBA" id="ARBA00023136"/>
    </source>
</evidence>
<feature type="region of interest" description="Disordered" evidence="7">
    <location>
        <begin position="72"/>
        <end position="95"/>
    </location>
</feature>
<feature type="transmembrane region" description="Helical" evidence="8">
    <location>
        <begin position="361"/>
        <end position="380"/>
    </location>
</feature>
<dbReference type="PANTHER" id="PTHR42920:SF23">
    <property type="entry name" value="EAMA DOMAIN-CONTAINING PROTEIN"/>
    <property type="match status" value="1"/>
</dbReference>
<dbReference type="Proteomes" id="UP000232323">
    <property type="component" value="Unassembled WGS sequence"/>
</dbReference>
<evidence type="ECO:0000313" key="10">
    <source>
        <dbReference type="EMBL" id="GAX81823.1"/>
    </source>
</evidence>
<keyword evidence="5 8" id="KW-1133">Transmembrane helix</keyword>
<dbReference type="OrthoDB" id="2017960at2759"/>
<gene>
    <name evidence="10" type="ORF">CEUSTIGMA_g9251.t1</name>
</gene>
<keyword evidence="6 8" id="KW-0472">Membrane</keyword>